<accession>A0A8C6YPS6</accession>
<evidence type="ECO:0000313" key="3">
    <source>
        <dbReference type="Ensembl" id="ENSNPEP00000001967.1"/>
    </source>
</evidence>
<dbReference type="Ensembl" id="ENSNPET00000002008.1">
    <property type="protein sequence ID" value="ENSNPEP00000001967.1"/>
    <property type="gene ID" value="ENSNPEG00000001522.1"/>
</dbReference>
<evidence type="ECO:0000313" key="4">
    <source>
        <dbReference type="Proteomes" id="UP000694420"/>
    </source>
</evidence>
<proteinExistence type="predicted"/>
<dbReference type="Proteomes" id="UP000694420">
    <property type="component" value="Unplaced"/>
</dbReference>
<dbReference type="AlphaFoldDB" id="A0A8C6YPS6"/>
<reference evidence="3" key="2">
    <citation type="submission" date="2025-09" db="UniProtKB">
        <authorList>
            <consortium name="Ensembl"/>
        </authorList>
    </citation>
    <scope>IDENTIFICATION</scope>
</reference>
<evidence type="ECO:0000259" key="2">
    <source>
        <dbReference type="Pfam" id="PF21182"/>
    </source>
</evidence>
<sequence>MLSHPLNQSLIRSSKPLSPAAAATLGAGMGSAPSAAPCPDPSGPARSRLAPGAAPGSRSPREEVPAVPASSRGPCLSADELVLAAQDGEGGVRARRSLPEGFSWGPFAGSVRVGLPISRLAPCVQTPGTG</sequence>
<feature type="domain" description="Zinc finger protein ZFPM1/2 PR" evidence="2">
    <location>
        <begin position="78"/>
        <end position="112"/>
    </location>
</feature>
<reference evidence="3" key="1">
    <citation type="submission" date="2025-08" db="UniProtKB">
        <authorList>
            <consortium name="Ensembl"/>
        </authorList>
    </citation>
    <scope>IDENTIFICATION</scope>
</reference>
<evidence type="ECO:0000256" key="1">
    <source>
        <dbReference type="SAM" id="MobiDB-lite"/>
    </source>
</evidence>
<dbReference type="Pfam" id="PF21182">
    <property type="entry name" value="FOG1-like_PR"/>
    <property type="match status" value="1"/>
</dbReference>
<dbReference type="InterPro" id="IPR049361">
    <property type="entry name" value="ZFPM1/2_PR"/>
</dbReference>
<name>A0A8C6YPS6_NOTPE</name>
<protein>
    <recommendedName>
        <fullName evidence="2">Zinc finger protein ZFPM1/2 PR domain-containing protein</fullName>
    </recommendedName>
</protein>
<keyword evidence="4" id="KW-1185">Reference proteome</keyword>
<feature type="region of interest" description="Disordered" evidence="1">
    <location>
        <begin position="22"/>
        <end position="74"/>
    </location>
</feature>
<organism evidence="3 4">
    <name type="scientific">Nothoprocta perdicaria</name>
    <name type="common">Chilean tinamou</name>
    <name type="synonym">Crypturus perdicarius</name>
    <dbReference type="NCBI Taxonomy" id="30464"/>
    <lineage>
        <taxon>Eukaryota</taxon>
        <taxon>Metazoa</taxon>
        <taxon>Chordata</taxon>
        <taxon>Craniata</taxon>
        <taxon>Vertebrata</taxon>
        <taxon>Euteleostomi</taxon>
        <taxon>Archelosauria</taxon>
        <taxon>Archosauria</taxon>
        <taxon>Dinosauria</taxon>
        <taxon>Saurischia</taxon>
        <taxon>Theropoda</taxon>
        <taxon>Coelurosauria</taxon>
        <taxon>Aves</taxon>
        <taxon>Palaeognathae</taxon>
        <taxon>Tinamiformes</taxon>
        <taxon>Tinamidae</taxon>
        <taxon>Nothoprocta</taxon>
    </lineage>
</organism>